<dbReference type="RefSeq" id="WP_185293223.1">
    <property type="nucleotide sequence ID" value="NZ_AP023287.1"/>
</dbReference>
<protein>
    <submittedName>
        <fullName evidence="1">Uncharacterized protein</fullName>
    </submittedName>
</protein>
<organism evidence="1 2">
    <name type="scientific">Mycolicibacterium litorale</name>
    <dbReference type="NCBI Taxonomy" id="758802"/>
    <lineage>
        <taxon>Bacteria</taxon>
        <taxon>Bacillati</taxon>
        <taxon>Actinomycetota</taxon>
        <taxon>Actinomycetes</taxon>
        <taxon>Mycobacteriales</taxon>
        <taxon>Mycobacteriaceae</taxon>
        <taxon>Mycolicibacterium</taxon>
    </lineage>
</organism>
<gene>
    <name evidence="1" type="ORF">NIIDNTM18_47970</name>
</gene>
<proteinExistence type="predicted"/>
<evidence type="ECO:0000313" key="1">
    <source>
        <dbReference type="EMBL" id="BCI55519.1"/>
    </source>
</evidence>
<accession>A0A6S6PB22</accession>
<dbReference type="AlphaFoldDB" id="A0A6S6PB22"/>
<name>A0A6S6PB22_9MYCO</name>
<dbReference type="Proteomes" id="UP000515734">
    <property type="component" value="Chromosome"/>
</dbReference>
<reference evidence="1 2" key="1">
    <citation type="submission" date="2020-07" db="EMBL/GenBank/DDBJ databases">
        <title>Complete genome sequence of Mycolicibacterium litorale like strain isolated from cardiac implantable electronic device infection.</title>
        <authorList>
            <person name="Fukano H."/>
            <person name="Miyama H."/>
            <person name="Hoshino Y."/>
        </authorList>
    </citation>
    <scope>NUCLEOTIDE SEQUENCE [LARGE SCALE GENOMIC DNA]</scope>
    <source>
        <strain evidence="1 2">NIIDNTM18</strain>
    </source>
</reference>
<evidence type="ECO:0000313" key="2">
    <source>
        <dbReference type="Proteomes" id="UP000515734"/>
    </source>
</evidence>
<dbReference type="EMBL" id="AP023287">
    <property type="protein sequence ID" value="BCI55519.1"/>
    <property type="molecule type" value="Genomic_DNA"/>
</dbReference>
<sequence length="136" mass="14385">MTAVRLFVADRGEWDELTDGDRHAVRVSAPDLQQARRARARIRAGAEDVAVILDVTVSVGADFRSARSAFAAVSDADETVRYAGTVDGLAGLIADIEMADVADGVTLLAAGPRQDLRALGRDVLARLAARDQPQAS</sequence>